<feature type="transmembrane region" description="Helical" evidence="9">
    <location>
        <begin position="253"/>
        <end position="270"/>
    </location>
</feature>
<comment type="subcellular location">
    <subcellularLocation>
        <location evidence="9">Cell membrane</location>
        <topology evidence="9">Multi-pass membrane protein</topology>
    </subcellularLocation>
</comment>
<keyword evidence="1 9" id="KW-0813">Transport</keyword>
<keyword evidence="4 9" id="KW-0812">Transmembrane</keyword>
<evidence type="ECO:0000313" key="11">
    <source>
        <dbReference type="Proteomes" id="UP000199050"/>
    </source>
</evidence>
<evidence type="ECO:0000256" key="8">
    <source>
        <dbReference type="ARBA" id="ARBA00023136"/>
    </source>
</evidence>
<dbReference type="AlphaFoldDB" id="A0A1G8GI38"/>
<dbReference type="GO" id="GO:0008556">
    <property type="term" value="F:P-type potassium transmembrane transporter activity"/>
    <property type="evidence" value="ECO:0007669"/>
    <property type="project" value="InterPro"/>
</dbReference>
<comment type="similarity">
    <text evidence="9">Belongs to the KdpA family.</text>
</comment>
<evidence type="ECO:0000256" key="5">
    <source>
        <dbReference type="ARBA" id="ARBA00022958"/>
    </source>
</evidence>
<feature type="transmembrane region" description="Helical" evidence="9">
    <location>
        <begin position="478"/>
        <end position="502"/>
    </location>
</feature>
<keyword evidence="7 9" id="KW-0406">Ion transport</keyword>
<feature type="transmembrane region" description="Helical" evidence="9">
    <location>
        <begin position="176"/>
        <end position="194"/>
    </location>
</feature>
<dbReference type="STRING" id="1174501.SAMN05216192_102102"/>
<feature type="transmembrane region" description="Helical" evidence="9">
    <location>
        <begin position="133"/>
        <end position="155"/>
    </location>
</feature>
<organism evidence="10 11">
    <name type="scientific">Paenibacillus typhae</name>
    <dbReference type="NCBI Taxonomy" id="1174501"/>
    <lineage>
        <taxon>Bacteria</taxon>
        <taxon>Bacillati</taxon>
        <taxon>Bacillota</taxon>
        <taxon>Bacilli</taxon>
        <taxon>Bacillales</taxon>
        <taxon>Paenibacillaceae</taxon>
        <taxon>Paenibacillus</taxon>
    </lineage>
</organism>
<sequence>MTMISLTAIAITLLLSLLLARPTGLYMAQAFNYEKSVLDRWFGWLEKPIYAIGGIQKDNQTWKQYALAVVLSNSVMILLVYLIFRFQGVLPLNPSGIASMEPTLAFNTAISFMTNTNLQHYSGESGLSYLSQMIGIVFMMFTAPASALAVLIAFIRGLAGKPLGNFFVDLIRCITRILLPIAFVLALVFVALGVPQTLEPTAAATTLEGVTQEIARGPVASFLSIKELGNNGGGFFGVNSAHPFENPGGISNLLQILLMLLLCTSLPFTYGKMVGNKKQGRVLFVSMAMMFIVFLGITLASENAGNPVVNALGIQHDQGSMEGKEARFGVAQSALYAVVTTASETGAVNTMHDTLTPIGGLITIGNMMLNTVFGGVGAGFINVLMYAMIAVFLSGLMVGRTPEFLGKKIEGKEMKLIAVTLIINPLLILLPTALAVMTQSDTISNPGFHGLTQALYEFTSSAANNGSGFEGLGDATPFWNITTGIVMFIGRYFSVITMLAVAGSLAVKKPVPETSGTFRTDNALFGTVFLGAVLIVGALTFFPALALGPIAEFLTLKP</sequence>
<evidence type="ECO:0000256" key="6">
    <source>
        <dbReference type="ARBA" id="ARBA00022989"/>
    </source>
</evidence>
<dbReference type="PANTHER" id="PTHR30607">
    <property type="entry name" value="POTASSIUM-TRANSPORTING ATPASE A CHAIN"/>
    <property type="match status" value="1"/>
</dbReference>
<dbReference type="Proteomes" id="UP000199050">
    <property type="component" value="Unassembled WGS sequence"/>
</dbReference>
<gene>
    <name evidence="9" type="primary">kdpA</name>
    <name evidence="10" type="ORF">SAMN05216192_102102</name>
</gene>
<keyword evidence="3 9" id="KW-0633">Potassium transport</keyword>
<dbReference type="Pfam" id="PF03814">
    <property type="entry name" value="KdpA"/>
    <property type="match status" value="1"/>
</dbReference>
<feature type="transmembrane region" description="Helical" evidence="9">
    <location>
        <begin position="523"/>
        <end position="548"/>
    </location>
</feature>
<keyword evidence="8 9" id="KW-0472">Membrane</keyword>
<proteinExistence type="inferred from homology"/>
<dbReference type="InterPro" id="IPR004623">
    <property type="entry name" value="KdpA"/>
</dbReference>
<dbReference type="HAMAP" id="MF_00275">
    <property type="entry name" value="KdpA"/>
    <property type="match status" value="1"/>
</dbReference>
<evidence type="ECO:0000256" key="7">
    <source>
        <dbReference type="ARBA" id="ARBA00023065"/>
    </source>
</evidence>
<evidence type="ECO:0000313" key="10">
    <source>
        <dbReference type="EMBL" id="SDH94043.1"/>
    </source>
</evidence>
<comment type="subunit">
    <text evidence="9">The system is composed of three essential subunits: KdpA, KdpB and KdpC.</text>
</comment>
<evidence type="ECO:0000256" key="9">
    <source>
        <dbReference type="HAMAP-Rule" id="MF_00275"/>
    </source>
</evidence>
<feature type="transmembrane region" description="Helical" evidence="9">
    <location>
        <begin position="416"/>
        <end position="437"/>
    </location>
</feature>
<reference evidence="11" key="1">
    <citation type="submission" date="2016-10" db="EMBL/GenBank/DDBJ databases">
        <authorList>
            <person name="Varghese N."/>
            <person name="Submissions S."/>
        </authorList>
    </citation>
    <scope>NUCLEOTIDE SEQUENCE [LARGE SCALE GENOMIC DNA]</scope>
    <source>
        <strain evidence="11">CGMCC 1.11012</strain>
    </source>
</reference>
<dbReference type="NCBIfam" id="TIGR00680">
    <property type="entry name" value="kdpA"/>
    <property type="match status" value="1"/>
</dbReference>
<evidence type="ECO:0000256" key="1">
    <source>
        <dbReference type="ARBA" id="ARBA00022448"/>
    </source>
</evidence>
<evidence type="ECO:0000256" key="3">
    <source>
        <dbReference type="ARBA" id="ARBA00022538"/>
    </source>
</evidence>
<feature type="transmembrane region" description="Helical" evidence="9">
    <location>
        <begin position="372"/>
        <end position="396"/>
    </location>
</feature>
<dbReference type="PIRSF" id="PIRSF001294">
    <property type="entry name" value="K_ATPaseA"/>
    <property type="match status" value="1"/>
</dbReference>
<feature type="transmembrane region" description="Helical" evidence="9">
    <location>
        <begin position="65"/>
        <end position="84"/>
    </location>
</feature>
<accession>A0A1G8GI38</accession>
<dbReference type="PANTHER" id="PTHR30607:SF2">
    <property type="entry name" value="POTASSIUM-TRANSPORTING ATPASE POTASSIUM-BINDING SUBUNIT"/>
    <property type="match status" value="1"/>
</dbReference>
<dbReference type="GO" id="GO:0030955">
    <property type="term" value="F:potassium ion binding"/>
    <property type="evidence" value="ECO:0007669"/>
    <property type="project" value="UniProtKB-UniRule"/>
</dbReference>
<protein>
    <recommendedName>
        <fullName evidence="9">Potassium-transporting ATPase potassium-binding subunit</fullName>
    </recommendedName>
    <alternativeName>
        <fullName evidence="9">ATP phosphohydrolase [potassium-transporting] A chain</fullName>
    </alternativeName>
    <alternativeName>
        <fullName evidence="9">Potassium-binding and translocating subunit A</fullName>
    </alternativeName>
    <alternativeName>
        <fullName evidence="9">Potassium-translocating ATPase A chain</fullName>
    </alternativeName>
</protein>
<dbReference type="GO" id="GO:0005886">
    <property type="term" value="C:plasma membrane"/>
    <property type="evidence" value="ECO:0007669"/>
    <property type="project" value="UniProtKB-SubCell"/>
</dbReference>
<keyword evidence="11" id="KW-1185">Reference proteome</keyword>
<keyword evidence="2 9" id="KW-1003">Cell membrane</keyword>
<keyword evidence="6 9" id="KW-1133">Transmembrane helix</keyword>
<comment type="function">
    <text evidence="9">Part of the high-affinity ATP-driven potassium transport (or Kdp) system, which catalyzes the hydrolysis of ATP coupled with the electrogenic transport of potassium into the cytoplasm. This subunit binds the extracellular potassium ions and delivers the ions to the membrane domain of KdpB through an intramembrane tunnel.</text>
</comment>
<dbReference type="EMBL" id="FNDX01000002">
    <property type="protein sequence ID" value="SDH94043.1"/>
    <property type="molecule type" value="Genomic_DNA"/>
</dbReference>
<keyword evidence="5 9" id="KW-0630">Potassium</keyword>
<name>A0A1G8GI38_9BACL</name>
<evidence type="ECO:0000256" key="4">
    <source>
        <dbReference type="ARBA" id="ARBA00022692"/>
    </source>
</evidence>
<feature type="transmembrane region" description="Helical" evidence="9">
    <location>
        <begin position="282"/>
        <end position="300"/>
    </location>
</feature>
<evidence type="ECO:0000256" key="2">
    <source>
        <dbReference type="ARBA" id="ARBA00022475"/>
    </source>
</evidence>
<comment type="caution">
    <text evidence="9">Lacks conserved residue(s) required for the propagation of feature annotation.</text>
</comment>